<proteinExistence type="predicted"/>
<keyword evidence="6" id="KW-0175">Coiled coil</keyword>
<dbReference type="InterPro" id="IPR051572">
    <property type="entry name" value="VTC_Complex_Subunit"/>
</dbReference>
<evidence type="ECO:0000256" key="7">
    <source>
        <dbReference type="SAM" id="MobiDB-lite"/>
    </source>
</evidence>
<feature type="region of interest" description="Disordered" evidence="7">
    <location>
        <begin position="177"/>
        <end position="196"/>
    </location>
</feature>
<evidence type="ECO:0000256" key="2">
    <source>
        <dbReference type="ARBA" id="ARBA00022554"/>
    </source>
</evidence>
<dbReference type="InterPro" id="IPR011044">
    <property type="entry name" value="Quino_amine_DH_bsu"/>
</dbReference>
<feature type="domain" description="SPX" evidence="9">
    <location>
        <begin position="1"/>
        <end position="142"/>
    </location>
</feature>
<feature type="compositionally biased region" description="Polar residues" evidence="7">
    <location>
        <begin position="568"/>
        <end position="579"/>
    </location>
</feature>
<evidence type="ECO:0000256" key="3">
    <source>
        <dbReference type="ARBA" id="ARBA00022692"/>
    </source>
</evidence>
<evidence type="ECO:0000256" key="6">
    <source>
        <dbReference type="SAM" id="Coils"/>
    </source>
</evidence>
<dbReference type="PANTHER" id="PTHR46140">
    <property type="entry name" value="VACUOLAR TRANSPORTER CHAPERONE 1-RELATED"/>
    <property type="match status" value="1"/>
</dbReference>
<dbReference type="InterPro" id="IPR003807">
    <property type="entry name" value="DUF202"/>
</dbReference>
<evidence type="ECO:0000256" key="1">
    <source>
        <dbReference type="ARBA" id="ARBA00004128"/>
    </source>
</evidence>
<dbReference type="AlphaFoldDB" id="A0A8S4P1C0"/>
<dbReference type="GO" id="GO:0005774">
    <property type="term" value="C:vacuolar membrane"/>
    <property type="evidence" value="ECO:0007669"/>
    <property type="project" value="UniProtKB-SubCell"/>
</dbReference>
<evidence type="ECO:0000256" key="5">
    <source>
        <dbReference type="ARBA" id="ARBA00023136"/>
    </source>
</evidence>
<protein>
    <recommendedName>
        <fullName evidence="9">SPX domain-containing protein</fullName>
    </recommendedName>
</protein>
<dbReference type="Gene3D" id="3.20.100.30">
    <property type="entry name" value="VTC, catalytic tunnel domain"/>
    <property type="match status" value="1"/>
</dbReference>
<dbReference type="Proteomes" id="UP000749559">
    <property type="component" value="Unassembled WGS sequence"/>
</dbReference>
<dbReference type="EMBL" id="CAIIXF020000006">
    <property type="protein sequence ID" value="CAH1787178.1"/>
    <property type="molecule type" value="Genomic_DNA"/>
</dbReference>
<evidence type="ECO:0000313" key="11">
    <source>
        <dbReference type="Proteomes" id="UP000749559"/>
    </source>
</evidence>
<dbReference type="InterPro" id="IPR018966">
    <property type="entry name" value="VTC_domain"/>
</dbReference>
<sequence length="998" mass="114566">MKFGNTLTELARIDSKYGYEYFQYNLLKKHIKQMKEEKQPKKEVEFVQMMDIELQRIKKLISTKIEELRNKFRTIEKNIEIKGRNNCDDSDEIHRLKQFADDLADELSYINTFAHYNNEGFRKIVKKHDKAVGIRSYWFEAQKQGQFFDEVSNEVEGMLVQLSDLYEHIRNEDKLSCTETDADAQQPSKENKSSQESFERKSSKYWVNREDVFKLKTMLVKHLPIFIFHRGKDDVDQRHLNRRKISIMLDQHQAEFEKLKSLQKTGWISSVYFDSSDLHSYHKRLDMKEGSTLIRLRWYADPNELSGSKDENCFIPNPPATGSTGLYFERKTHHESWVLDRSLKERFPIDSSSIMDYVTGRKSAADCCLSKSGNALAEDIQREIVKKRLVPIVRTVYKRSAFQLVSSDDVRITLDQSLSFVNEHPDVRDQSLWYRPTQTIECKEEDCLSFKAAVLEVKLKTDSPPWLEEILSSPIIRMVSKFSKFQQGAASFNADRVKIFPYWFEEEEMDQAKLRTERIREGCDKVDTISEDLNRKVSFPRMSLTCKSNMKAYVNGGFTDAVVTNQQTRTHNKPSASKSENSRIVEVSPTTTEDRDVNIESGCCFGRNKSYKKATKRLKIEPKTYFANERTFMQWGQAGMFLLGVGGALVGIHDQATRNISIMFFALSLFMFIYACTVFYVRLHLIKKGNASRFDDWFGPGILTVFLIGGICATFYMSPPGQIKVLETVFPQFESPSCHRLPLQNTPLFFTPSDLASIDPDRRIAWTCSDNRIAMVDLDTGVFKEEITVGGNIAGSGSALLDFESLTFANDPNIIYIGSEGELNGILEYDISKGAILRTMSFGTKWGNSNSLESLAYMDTYMARALLPNASVSIVGNGTFIVRPTRNLMMFYVPVDHDRQTIDAKKIKVPRELEDEKVGAMTVHENILYLLFDNVLSLVGLDLITGAVTIHRIPGTIKNWEGLLFRKHDAGLWVYLSKDNPAEIWRFEFNQSKGFSGC</sequence>
<accession>A0A8S4P1C0</accession>
<feature type="transmembrane region" description="Helical" evidence="8">
    <location>
        <begin position="697"/>
        <end position="717"/>
    </location>
</feature>
<organism evidence="10 11">
    <name type="scientific">Owenia fusiformis</name>
    <name type="common">Polychaete worm</name>
    <dbReference type="NCBI Taxonomy" id="6347"/>
    <lineage>
        <taxon>Eukaryota</taxon>
        <taxon>Metazoa</taxon>
        <taxon>Spiralia</taxon>
        <taxon>Lophotrochozoa</taxon>
        <taxon>Annelida</taxon>
        <taxon>Polychaeta</taxon>
        <taxon>Sedentaria</taxon>
        <taxon>Canalipalpata</taxon>
        <taxon>Sabellida</taxon>
        <taxon>Oweniida</taxon>
        <taxon>Oweniidae</taxon>
        <taxon>Owenia</taxon>
    </lineage>
</organism>
<evidence type="ECO:0000256" key="8">
    <source>
        <dbReference type="SAM" id="Phobius"/>
    </source>
</evidence>
<keyword evidence="3 8" id="KW-0812">Transmembrane</keyword>
<evidence type="ECO:0000259" key="9">
    <source>
        <dbReference type="PROSITE" id="PS51382"/>
    </source>
</evidence>
<gene>
    <name evidence="10" type="ORF">OFUS_LOCUS12935</name>
</gene>
<name>A0A8S4P1C0_OWEFU</name>
<dbReference type="Pfam" id="PF02656">
    <property type="entry name" value="DUF202"/>
    <property type="match status" value="1"/>
</dbReference>
<feature type="transmembrane region" description="Helical" evidence="8">
    <location>
        <begin position="632"/>
        <end position="652"/>
    </location>
</feature>
<comment type="caution">
    <text evidence="10">The sequence shown here is derived from an EMBL/GenBank/DDBJ whole genome shotgun (WGS) entry which is preliminary data.</text>
</comment>
<dbReference type="InterPro" id="IPR042267">
    <property type="entry name" value="VTC_sf"/>
</dbReference>
<dbReference type="Pfam" id="PF09359">
    <property type="entry name" value="VTC"/>
    <property type="match status" value="1"/>
</dbReference>
<evidence type="ECO:0000256" key="4">
    <source>
        <dbReference type="ARBA" id="ARBA00022989"/>
    </source>
</evidence>
<dbReference type="InterPro" id="IPR004331">
    <property type="entry name" value="SPX_dom"/>
</dbReference>
<feature type="transmembrane region" description="Helical" evidence="8">
    <location>
        <begin position="664"/>
        <end position="685"/>
    </location>
</feature>
<comment type="subcellular location">
    <subcellularLocation>
        <location evidence="1">Vacuole membrane</location>
        <topology evidence="1">Multi-pass membrane protein</topology>
    </subcellularLocation>
</comment>
<feature type="compositionally biased region" description="Polar residues" evidence="7">
    <location>
        <begin position="177"/>
        <end position="188"/>
    </location>
</feature>
<dbReference type="SUPFAM" id="SSF50969">
    <property type="entry name" value="YVTN repeat-like/Quinoprotein amine dehydrogenase"/>
    <property type="match status" value="1"/>
</dbReference>
<feature type="coiled-coil region" evidence="6">
    <location>
        <begin position="58"/>
        <end position="85"/>
    </location>
</feature>
<keyword evidence="2" id="KW-0926">Vacuole</keyword>
<feature type="region of interest" description="Disordered" evidence="7">
    <location>
        <begin position="568"/>
        <end position="591"/>
    </location>
</feature>
<keyword evidence="5 8" id="KW-0472">Membrane</keyword>
<keyword evidence="11" id="KW-1185">Reference proteome</keyword>
<evidence type="ECO:0000313" key="10">
    <source>
        <dbReference type="EMBL" id="CAH1787178.1"/>
    </source>
</evidence>
<dbReference type="OrthoDB" id="6493944at2759"/>
<dbReference type="PROSITE" id="PS51382">
    <property type="entry name" value="SPX"/>
    <property type="match status" value="1"/>
</dbReference>
<reference evidence="10" key="1">
    <citation type="submission" date="2022-03" db="EMBL/GenBank/DDBJ databases">
        <authorList>
            <person name="Martin C."/>
        </authorList>
    </citation>
    <scope>NUCLEOTIDE SEQUENCE</scope>
</reference>
<dbReference type="GO" id="GO:0006799">
    <property type="term" value="P:polyphosphate biosynthetic process"/>
    <property type="evidence" value="ECO:0007669"/>
    <property type="project" value="UniProtKB-ARBA"/>
</dbReference>
<keyword evidence="4 8" id="KW-1133">Transmembrane helix</keyword>
<dbReference type="PANTHER" id="PTHR46140:SF1">
    <property type="entry name" value="VACUOLAR TRANSPORTER CHAPERONE COMPLEX SUBUNIT 4-RELATED"/>
    <property type="match status" value="1"/>
</dbReference>